<protein>
    <recommendedName>
        <fullName evidence="4">Secreted protein</fullName>
    </recommendedName>
</protein>
<accession>A0ABN3VGG8</accession>
<dbReference type="EMBL" id="BAAAUX010000017">
    <property type="protein sequence ID" value="GAA2803067.1"/>
    <property type="molecule type" value="Genomic_DNA"/>
</dbReference>
<gene>
    <name evidence="2" type="ORF">GCM10010470_42690</name>
</gene>
<comment type="caution">
    <text evidence="2">The sequence shown here is derived from an EMBL/GenBank/DDBJ whole genome shotgun (WGS) entry which is preliminary data.</text>
</comment>
<reference evidence="2 3" key="1">
    <citation type="journal article" date="2019" name="Int. J. Syst. Evol. Microbiol.">
        <title>The Global Catalogue of Microorganisms (GCM) 10K type strain sequencing project: providing services to taxonomists for standard genome sequencing and annotation.</title>
        <authorList>
            <consortium name="The Broad Institute Genomics Platform"/>
            <consortium name="The Broad Institute Genome Sequencing Center for Infectious Disease"/>
            <person name="Wu L."/>
            <person name="Ma J."/>
        </authorList>
    </citation>
    <scope>NUCLEOTIDE SEQUENCE [LARGE SCALE GENOMIC DNA]</scope>
    <source>
        <strain evidence="2 3">JCM 9383</strain>
    </source>
</reference>
<evidence type="ECO:0000313" key="3">
    <source>
        <dbReference type="Proteomes" id="UP001500979"/>
    </source>
</evidence>
<name>A0ABN3VGG8_9PSEU</name>
<feature type="compositionally biased region" description="Low complexity" evidence="1">
    <location>
        <begin position="62"/>
        <end position="79"/>
    </location>
</feature>
<evidence type="ECO:0000313" key="2">
    <source>
        <dbReference type="EMBL" id="GAA2803067.1"/>
    </source>
</evidence>
<evidence type="ECO:0000256" key="1">
    <source>
        <dbReference type="SAM" id="MobiDB-lite"/>
    </source>
</evidence>
<organism evidence="2 3">
    <name type="scientific">Saccharopolyspora taberi</name>
    <dbReference type="NCBI Taxonomy" id="60895"/>
    <lineage>
        <taxon>Bacteria</taxon>
        <taxon>Bacillati</taxon>
        <taxon>Actinomycetota</taxon>
        <taxon>Actinomycetes</taxon>
        <taxon>Pseudonocardiales</taxon>
        <taxon>Pseudonocardiaceae</taxon>
        <taxon>Saccharopolyspora</taxon>
    </lineage>
</organism>
<proteinExistence type="predicted"/>
<keyword evidence="3" id="KW-1185">Reference proteome</keyword>
<dbReference type="Proteomes" id="UP001500979">
    <property type="component" value="Unassembled WGS sequence"/>
</dbReference>
<feature type="region of interest" description="Disordered" evidence="1">
    <location>
        <begin position="50"/>
        <end position="83"/>
    </location>
</feature>
<evidence type="ECO:0008006" key="4">
    <source>
        <dbReference type="Google" id="ProtNLM"/>
    </source>
</evidence>
<sequence length="114" mass="12746">MRLFRRRLLEVLFRRLEMRLFHCWLSSRGLGCRGMPSRWLSCRGLPSRGMPSRGLPSHGMPSRGLPSRGLRSRGLSSRGLGRDGLERLRGVGVELLAQLGQPASDGHQLSGDLR</sequence>